<accession>A0A3N8S5A4</accession>
<evidence type="ECO:0000313" key="2">
    <source>
        <dbReference type="Proteomes" id="UP000269271"/>
    </source>
</evidence>
<name>A0A3N8S5A4_9BURK</name>
<dbReference type="AlphaFoldDB" id="A0A3N8S5A4"/>
<dbReference type="EMBL" id="QTQX01000013">
    <property type="protein sequence ID" value="RQT26033.1"/>
    <property type="molecule type" value="Genomic_DNA"/>
</dbReference>
<sequence length="151" mass="17078">MQRAKALLPEITADLDIGQDGVVALATLLSRVNYRPHSHVLPESRQVWLDRLSERSLLAMKPDQRIRVYRKFALDLTEPALKDIEQVLEWRAKHGDSNMPEPQRFAAAQPADDAARFAHLQLPTQEQDDVEMVADALLADAELGNSEWSAW</sequence>
<reference evidence="1 2" key="1">
    <citation type="submission" date="2018-08" db="EMBL/GenBank/DDBJ databases">
        <title>Comparative analysis of Burkholderia isolates from Puerto Rico.</title>
        <authorList>
            <person name="Hall C."/>
            <person name="Sahl J."/>
            <person name="Wagner D."/>
        </authorList>
    </citation>
    <scope>NUCLEOTIDE SEQUENCE [LARGE SCALE GENOMIC DNA]</scope>
    <source>
        <strain evidence="1 2">Bp9001</strain>
    </source>
</reference>
<comment type="caution">
    <text evidence="1">The sequence shown here is derived from an EMBL/GenBank/DDBJ whole genome shotgun (WGS) entry which is preliminary data.</text>
</comment>
<proteinExistence type="predicted"/>
<protein>
    <submittedName>
        <fullName evidence="1">Uncharacterized protein</fullName>
    </submittedName>
</protein>
<gene>
    <name evidence="1" type="ORF">DF037_20295</name>
</gene>
<evidence type="ECO:0000313" key="1">
    <source>
        <dbReference type="EMBL" id="RQT26033.1"/>
    </source>
</evidence>
<dbReference type="Proteomes" id="UP000269271">
    <property type="component" value="Unassembled WGS sequence"/>
</dbReference>
<organism evidence="1 2">
    <name type="scientific">Burkholderia contaminans</name>
    <dbReference type="NCBI Taxonomy" id="488447"/>
    <lineage>
        <taxon>Bacteria</taxon>
        <taxon>Pseudomonadati</taxon>
        <taxon>Pseudomonadota</taxon>
        <taxon>Betaproteobacteria</taxon>
        <taxon>Burkholderiales</taxon>
        <taxon>Burkholderiaceae</taxon>
        <taxon>Burkholderia</taxon>
        <taxon>Burkholderia cepacia complex</taxon>
    </lineage>
</organism>